<name>K6DDU3_9BACI</name>
<keyword evidence="2" id="KW-1185">Reference proteome</keyword>
<dbReference type="Pfam" id="PF14398">
    <property type="entry name" value="ATPgrasp_YheCD"/>
    <property type="match status" value="1"/>
</dbReference>
<proteinExistence type="predicted"/>
<dbReference type="eggNOG" id="COG0189">
    <property type="taxonomic scope" value="Bacteria"/>
</dbReference>
<dbReference type="EMBL" id="AJLS01000036">
    <property type="protein sequence ID" value="EKN70697.1"/>
    <property type="molecule type" value="Genomic_DNA"/>
</dbReference>
<evidence type="ECO:0000313" key="1">
    <source>
        <dbReference type="EMBL" id="EKN70697.1"/>
    </source>
</evidence>
<dbReference type="Proteomes" id="UP000006316">
    <property type="component" value="Unassembled WGS sequence"/>
</dbReference>
<dbReference type="SUPFAM" id="SSF56059">
    <property type="entry name" value="Glutathione synthetase ATP-binding domain-like"/>
    <property type="match status" value="1"/>
</dbReference>
<dbReference type="PATRIC" id="fig|1117379.3.peg.961"/>
<reference evidence="1 2" key="1">
    <citation type="journal article" date="2012" name="Front. Microbiol.">
        <title>Redundancy and modularity in membrane-associated dissimilatory nitrate reduction in Bacillus.</title>
        <authorList>
            <person name="Heylen K."/>
            <person name="Keltjens J."/>
        </authorList>
    </citation>
    <scope>NUCLEOTIDE SEQUENCE [LARGE SCALE GENOMIC DNA]</scope>
    <source>
        <strain evidence="2">LMG 21833T</strain>
    </source>
</reference>
<dbReference type="OrthoDB" id="7869153at2"/>
<dbReference type="Gene3D" id="3.30.470.20">
    <property type="entry name" value="ATP-grasp fold, B domain"/>
    <property type="match status" value="1"/>
</dbReference>
<accession>K6DDU3</accession>
<comment type="caution">
    <text evidence="1">The sequence shown here is derived from an EMBL/GenBank/DDBJ whole genome shotgun (WGS) entry which is preliminary data.</text>
</comment>
<sequence length="114" mass="13051">MLGKLSAGNDRIVNRHRGAKAVSISDLLENYILLEHSLARRTEEYAAFIGVQAGKVYGKEYPWCKECGIDLGIDPDGRLWIFELNTTPSVAFFYQLDDKSSWKQIVNNRKMRNQ</sequence>
<dbReference type="AlphaFoldDB" id="K6DDU3"/>
<dbReference type="InterPro" id="IPR026838">
    <property type="entry name" value="YheC/D"/>
</dbReference>
<gene>
    <name evidence="1" type="ORF">BABA_04629</name>
</gene>
<organism evidence="1 2">
    <name type="scientific">Neobacillus bataviensis LMG 21833</name>
    <dbReference type="NCBI Taxonomy" id="1117379"/>
    <lineage>
        <taxon>Bacteria</taxon>
        <taxon>Bacillati</taxon>
        <taxon>Bacillota</taxon>
        <taxon>Bacilli</taxon>
        <taxon>Bacillales</taxon>
        <taxon>Bacillaceae</taxon>
        <taxon>Neobacillus</taxon>
    </lineage>
</organism>
<protein>
    <submittedName>
        <fullName evidence="1">Uncharacterized protein</fullName>
    </submittedName>
</protein>
<evidence type="ECO:0000313" key="2">
    <source>
        <dbReference type="Proteomes" id="UP000006316"/>
    </source>
</evidence>